<dbReference type="PANTHER" id="PTHR22770">
    <property type="entry name" value="UBIQUITIN CONJUGATING ENZYME 7 INTERACTING PROTEIN-RELATED"/>
    <property type="match status" value="1"/>
</dbReference>
<dbReference type="Pfam" id="PF00642">
    <property type="entry name" value="zf-CCCH"/>
    <property type="match status" value="1"/>
</dbReference>
<evidence type="ECO:0000256" key="7">
    <source>
        <dbReference type="ARBA" id="ARBA00022833"/>
    </source>
</evidence>
<keyword evidence="12" id="KW-1185">Reference proteome</keyword>
<evidence type="ECO:0000259" key="10">
    <source>
        <dbReference type="PROSITE" id="PS51873"/>
    </source>
</evidence>
<dbReference type="OrthoDB" id="10009520at2759"/>
<sequence>MTHSMMAPNKMIPCKFFARGSCRNEGSCNFIHEGIISSPQAPSDSRAQVPCRFFSRPGGCQNGSCPYLHDVDGPRLDMNTNQHFEVNEEKDQERDDDFIRNLLGASVYFNEFGHVIKVSLPADFSLACVTGLPPGTTPVAVVEILRALGFDLNVNCIRIPGYAALSETKAMVKVEDPLFARKLSTRLKELRSTLCATPMPIDIKGTNSRKVYISWHRATRSAWVNFGNGDIANRVAQKFNEGRYKCLGQIVKSSIARRSPSQGSRGSRGGYSYNPVAWTIALSDVPGDATSKDIEGAITSPHDNPRHIELGVVSYRGSEAEVSVEVRSHLEKHGPLENFYLAPTLKGKRVKATAWFQDEVDARSACSLNNRPLGILGDGQLTITLVHSAKIKISTKVYIVSKSRIDKVGKVWKEQHLVFRVYHDTLHQYTTLKVEGDNAKYLVDARRTLDEILNGVVLTDGENAVWDTALSSNGRAYTKLKSIAEELHAVIIRDKSMRQLRFYGPPENFRQVVRQITDMLREESSSSYEIDLQSHQFSWTIHGGFKSIEQALGRNVAIFNVVWRKITINGTQQQYETALAIMDGRHAVPIPSLSGDPTRVEGDCPICFCEADNPIKTSCKHTYCLECFEECCRSAASTSQDEFQIKCQGDEGTCSTVFTLREVKDHVSSPVFETVLKSTFEEYIQRHPQTLRYCPTPDCGYVYRCTTTSSSKPLVYMCPKCFEPLCTSCHSRHGNYTCAEYKDIASGGYEALAKLKRELNIKDCPKCTTPMEKTEGCNHMTCAGCKAHICWVCMAVFDTSEPCYTHMTKVHDGIGLGLEGFMN</sequence>
<evidence type="ECO:0000256" key="1">
    <source>
        <dbReference type="ARBA" id="ARBA00004906"/>
    </source>
</evidence>
<dbReference type="PROSITE" id="PS50103">
    <property type="entry name" value="ZF_C3H1"/>
    <property type="match status" value="2"/>
</dbReference>
<organism evidence="11 12">
    <name type="scientific">Hyaloscypha bicolor E</name>
    <dbReference type="NCBI Taxonomy" id="1095630"/>
    <lineage>
        <taxon>Eukaryota</taxon>
        <taxon>Fungi</taxon>
        <taxon>Dikarya</taxon>
        <taxon>Ascomycota</taxon>
        <taxon>Pezizomycotina</taxon>
        <taxon>Leotiomycetes</taxon>
        <taxon>Helotiales</taxon>
        <taxon>Hyaloscyphaceae</taxon>
        <taxon>Hyaloscypha</taxon>
        <taxon>Hyaloscypha bicolor</taxon>
    </lineage>
</organism>
<feature type="zinc finger region" description="C3H1-type" evidence="8">
    <location>
        <begin position="8"/>
        <end position="35"/>
    </location>
</feature>
<keyword evidence="5 8" id="KW-0863">Zinc-finger</keyword>
<keyword evidence="2" id="KW-0808">Transferase</keyword>
<dbReference type="AlphaFoldDB" id="A0A2J6T5W3"/>
<evidence type="ECO:0000256" key="6">
    <source>
        <dbReference type="ARBA" id="ARBA00022786"/>
    </source>
</evidence>
<evidence type="ECO:0000256" key="5">
    <source>
        <dbReference type="ARBA" id="ARBA00022771"/>
    </source>
</evidence>
<gene>
    <name evidence="11" type="ORF">K444DRAFT_563738</name>
</gene>
<dbReference type="GO" id="GO:0043130">
    <property type="term" value="F:ubiquitin binding"/>
    <property type="evidence" value="ECO:0007669"/>
    <property type="project" value="TreeGrafter"/>
</dbReference>
<dbReference type="RefSeq" id="XP_024735311.1">
    <property type="nucleotide sequence ID" value="XM_024877037.1"/>
</dbReference>
<evidence type="ECO:0000313" key="11">
    <source>
        <dbReference type="EMBL" id="PMD58407.1"/>
    </source>
</evidence>
<dbReference type="GO" id="GO:0000151">
    <property type="term" value="C:ubiquitin ligase complex"/>
    <property type="evidence" value="ECO:0007669"/>
    <property type="project" value="TreeGrafter"/>
</dbReference>
<accession>A0A2J6T5W3</accession>
<dbReference type="CDD" id="cd16449">
    <property type="entry name" value="RING-HC"/>
    <property type="match status" value="1"/>
</dbReference>
<proteinExistence type="predicted"/>
<evidence type="ECO:0000256" key="2">
    <source>
        <dbReference type="ARBA" id="ARBA00022679"/>
    </source>
</evidence>
<dbReference type="Gene3D" id="4.10.1000.10">
    <property type="entry name" value="Zinc finger, CCCH-type"/>
    <property type="match status" value="1"/>
</dbReference>
<evidence type="ECO:0008006" key="13">
    <source>
        <dbReference type="Google" id="ProtNLM"/>
    </source>
</evidence>
<dbReference type="SUPFAM" id="SSF57850">
    <property type="entry name" value="RING/U-box"/>
    <property type="match status" value="2"/>
</dbReference>
<dbReference type="Gene3D" id="1.20.120.1750">
    <property type="match status" value="1"/>
</dbReference>
<dbReference type="PROSITE" id="PS51873">
    <property type="entry name" value="TRIAD"/>
    <property type="match status" value="1"/>
</dbReference>
<evidence type="ECO:0000313" key="12">
    <source>
        <dbReference type="Proteomes" id="UP000235371"/>
    </source>
</evidence>
<feature type="domain" description="C3H1-type" evidence="9">
    <location>
        <begin position="8"/>
        <end position="35"/>
    </location>
</feature>
<dbReference type="CDD" id="cd22585">
    <property type="entry name" value="Rcat_RBR_DEAH12-like"/>
    <property type="match status" value="1"/>
</dbReference>
<dbReference type="GO" id="GO:0043161">
    <property type="term" value="P:proteasome-mediated ubiquitin-dependent protein catabolic process"/>
    <property type="evidence" value="ECO:0007669"/>
    <property type="project" value="TreeGrafter"/>
</dbReference>
<keyword evidence="6" id="KW-0833">Ubl conjugation pathway</keyword>
<dbReference type="InterPro" id="IPR000571">
    <property type="entry name" value="Znf_CCCH"/>
</dbReference>
<protein>
    <recommendedName>
        <fullName evidence="13">Ariadne RING finger</fullName>
    </recommendedName>
</protein>
<dbReference type="CDD" id="cd20335">
    <property type="entry name" value="BRcat_RBR"/>
    <property type="match status" value="1"/>
</dbReference>
<feature type="domain" description="RING-type" evidence="10">
    <location>
        <begin position="600"/>
        <end position="817"/>
    </location>
</feature>
<dbReference type="InterPro" id="IPR013083">
    <property type="entry name" value="Znf_RING/FYVE/PHD"/>
</dbReference>
<dbReference type="GeneID" id="36585114"/>
<comment type="pathway">
    <text evidence="1">Protein modification; protein ubiquitination.</text>
</comment>
<evidence type="ECO:0000256" key="8">
    <source>
        <dbReference type="PROSITE-ProRule" id="PRU00723"/>
    </source>
</evidence>
<evidence type="ECO:0000259" key="9">
    <source>
        <dbReference type="PROSITE" id="PS50103"/>
    </source>
</evidence>
<dbReference type="InParanoid" id="A0A2J6T5W3"/>
<dbReference type="Proteomes" id="UP000235371">
    <property type="component" value="Unassembled WGS sequence"/>
</dbReference>
<dbReference type="GO" id="GO:0097039">
    <property type="term" value="P:protein linear polyubiquitination"/>
    <property type="evidence" value="ECO:0007669"/>
    <property type="project" value="TreeGrafter"/>
</dbReference>
<name>A0A2J6T5W3_9HELO</name>
<dbReference type="Pfam" id="PF22191">
    <property type="entry name" value="IBR_1"/>
    <property type="match status" value="1"/>
</dbReference>
<dbReference type="PANTHER" id="PTHR22770:SF13">
    <property type="entry name" value="RING-TYPE DOMAIN-CONTAINING PROTEIN"/>
    <property type="match status" value="1"/>
</dbReference>
<reference evidence="11 12" key="1">
    <citation type="submission" date="2016-04" db="EMBL/GenBank/DDBJ databases">
        <title>A degradative enzymes factory behind the ericoid mycorrhizal symbiosis.</title>
        <authorList>
            <consortium name="DOE Joint Genome Institute"/>
            <person name="Martino E."/>
            <person name="Morin E."/>
            <person name="Grelet G."/>
            <person name="Kuo A."/>
            <person name="Kohler A."/>
            <person name="Daghino S."/>
            <person name="Barry K."/>
            <person name="Choi C."/>
            <person name="Cichocki N."/>
            <person name="Clum A."/>
            <person name="Copeland A."/>
            <person name="Hainaut M."/>
            <person name="Haridas S."/>
            <person name="Labutti K."/>
            <person name="Lindquist E."/>
            <person name="Lipzen A."/>
            <person name="Khouja H.-R."/>
            <person name="Murat C."/>
            <person name="Ohm R."/>
            <person name="Olson A."/>
            <person name="Spatafora J."/>
            <person name="Veneault-Fourrey C."/>
            <person name="Henrissat B."/>
            <person name="Grigoriev I."/>
            <person name="Martin F."/>
            <person name="Perotto S."/>
        </authorList>
    </citation>
    <scope>NUCLEOTIDE SEQUENCE [LARGE SCALE GENOMIC DNA]</scope>
    <source>
        <strain evidence="11 12">E</strain>
    </source>
</reference>
<feature type="domain" description="C3H1-type" evidence="9">
    <location>
        <begin position="45"/>
        <end position="72"/>
    </location>
</feature>
<dbReference type="SMART" id="SM00647">
    <property type="entry name" value="IBR"/>
    <property type="match status" value="2"/>
</dbReference>
<dbReference type="GO" id="GO:0008270">
    <property type="term" value="F:zinc ion binding"/>
    <property type="evidence" value="ECO:0007669"/>
    <property type="project" value="UniProtKB-KW"/>
</dbReference>
<dbReference type="InterPro" id="IPR044066">
    <property type="entry name" value="TRIAD_supradom"/>
</dbReference>
<dbReference type="STRING" id="1095630.A0A2J6T5W3"/>
<dbReference type="SMART" id="SM00356">
    <property type="entry name" value="ZnF_C3H1"/>
    <property type="match status" value="2"/>
</dbReference>
<dbReference type="GO" id="GO:0004842">
    <property type="term" value="F:ubiquitin-protein transferase activity"/>
    <property type="evidence" value="ECO:0007669"/>
    <property type="project" value="TreeGrafter"/>
</dbReference>
<dbReference type="InterPro" id="IPR051628">
    <property type="entry name" value="LUBAC_E3_Ligases"/>
</dbReference>
<keyword evidence="3 8" id="KW-0479">Metal-binding</keyword>
<dbReference type="EMBL" id="KZ613822">
    <property type="protein sequence ID" value="PMD58407.1"/>
    <property type="molecule type" value="Genomic_DNA"/>
</dbReference>
<feature type="zinc finger region" description="C3H1-type" evidence="8">
    <location>
        <begin position="45"/>
        <end position="72"/>
    </location>
</feature>
<dbReference type="InterPro" id="IPR002867">
    <property type="entry name" value="IBR_dom"/>
</dbReference>
<evidence type="ECO:0000256" key="4">
    <source>
        <dbReference type="ARBA" id="ARBA00022737"/>
    </source>
</evidence>
<keyword evidence="4" id="KW-0677">Repeat</keyword>
<dbReference type="Pfam" id="PF01485">
    <property type="entry name" value="IBR"/>
    <property type="match status" value="1"/>
</dbReference>
<keyword evidence="7 8" id="KW-0862">Zinc</keyword>
<dbReference type="Gene3D" id="3.30.40.10">
    <property type="entry name" value="Zinc/RING finger domain, C3HC4 (zinc finger)"/>
    <property type="match status" value="1"/>
</dbReference>
<evidence type="ECO:0000256" key="3">
    <source>
        <dbReference type="ARBA" id="ARBA00022723"/>
    </source>
</evidence>